<evidence type="ECO:0000256" key="1">
    <source>
        <dbReference type="ARBA" id="ARBA00023121"/>
    </source>
</evidence>
<dbReference type="InterPro" id="IPR050270">
    <property type="entry name" value="DegV_domain_contain"/>
</dbReference>
<keyword evidence="3" id="KW-1185">Reference proteome</keyword>
<dbReference type="InterPro" id="IPR043168">
    <property type="entry name" value="DegV_C"/>
</dbReference>
<keyword evidence="1" id="KW-0446">Lipid-binding</keyword>
<name>A0ABU9CY42_9NOCA</name>
<comment type="caution">
    <text evidence="2">The sequence shown here is derived from an EMBL/GenBank/DDBJ whole genome shotgun (WGS) entry which is preliminary data.</text>
</comment>
<proteinExistence type="predicted"/>
<dbReference type="Pfam" id="PF02645">
    <property type="entry name" value="DegV"/>
    <property type="match status" value="1"/>
</dbReference>
<dbReference type="PROSITE" id="PS51482">
    <property type="entry name" value="DEGV"/>
    <property type="match status" value="1"/>
</dbReference>
<dbReference type="RefSeq" id="WP_341441025.1">
    <property type="nucleotide sequence ID" value="NZ_JBBPCN010000001.1"/>
</dbReference>
<dbReference type="SUPFAM" id="SSF82549">
    <property type="entry name" value="DAK1/DegV-like"/>
    <property type="match status" value="1"/>
</dbReference>
<dbReference type="Proteomes" id="UP001456513">
    <property type="component" value="Unassembled WGS sequence"/>
</dbReference>
<dbReference type="EMBL" id="JBBPCN010000001">
    <property type="protein sequence ID" value="MEK8071098.1"/>
    <property type="molecule type" value="Genomic_DNA"/>
</dbReference>
<reference evidence="2 3" key="1">
    <citation type="submission" date="2024-03" db="EMBL/GenBank/DDBJ databases">
        <title>Rhodococcus navarretei sp. nov. and Pseudarthrobacter quantumdoti sp. nov., two new species with the ability to biosynthesize Quantum Dots isolated from soil samples at Union Glacier, Antarctica.</title>
        <authorList>
            <person name="Vargas M."/>
        </authorList>
    </citation>
    <scope>NUCLEOTIDE SEQUENCE [LARGE SCALE GENOMIC DNA]</scope>
    <source>
        <strain evidence="2 3">EXRC-4A-4</strain>
    </source>
</reference>
<dbReference type="PANTHER" id="PTHR33434">
    <property type="entry name" value="DEGV DOMAIN-CONTAINING PROTEIN DR_1986-RELATED"/>
    <property type="match status" value="1"/>
</dbReference>
<dbReference type="Gene3D" id="3.40.50.10170">
    <property type="match status" value="1"/>
</dbReference>
<protein>
    <submittedName>
        <fullName evidence="2">DegV family protein</fullName>
    </submittedName>
</protein>
<organism evidence="2 3">
    <name type="scientific">Rhodococcus navarretei</name>
    <dbReference type="NCBI Taxonomy" id="3128981"/>
    <lineage>
        <taxon>Bacteria</taxon>
        <taxon>Bacillati</taxon>
        <taxon>Actinomycetota</taxon>
        <taxon>Actinomycetes</taxon>
        <taxon>Mycobacteriales</taxon>
        <taxon>Nocardiaceae</taxon>
        <taxon>Rhodococcus</taxon>
    </lineage>
</organism>
<evidence type="ECO:0000313" key="2">
    <source>
        <dbReference type="EMBL" id="MEK8071098.1"/>
    </source>
</evidence>
<dbReference type="Gene3D" id="3.30.1180.10">
    <property type="match status" value="1"/>
</dbReference>
<accession>A0ABU9CY42</accession>
<dbReference type="NCBIfam" id="TIGR00762">
    <property type="entry name" value="DegV"/>
    <property type="match status" value="1"/>
</dbReference>
<dbReference type="InterPro" id="IPR003797">
    <property type="entry name" value="DegV"/>
</dbReference>
<sequence length="282" mass="28467">MTVTVVTDSSSCLPAALAAERGIAVVPLHVLVDGIDHREGVDEIPDQSASGKQVTTAGASPGELTEVYAAALERSRGAGVVALHISRGLSSTWEAARQAAVQVGSAVRVVDSASAGMGLGFAVLAAAATAAGGAELNEVYDDAVAASTTSRCFIVVDRLDHLRRGGRIGTAAALLGTALAMKPVLHISDGTLVLREKTRTSSKALNKLVDAAVAAATEVGDDSGVVLAVHHMLCPDRAEDVAAMLASRIPQSTSIDVYPFGAVLGAHVGPGAVGVVVAPGRR</sequence>
<gene>
    <name evidence="2" type="ORF">AABD04_09625</name>
</gene>
<dbReference type="PANTHER" id="PTHR33434:SF2">
    <property type="entry name" value="FATTY ACID-BINDING PROTEIN TM_1468"/>
    <property type="match status" value="1"/>
</dbReference>
<evidence type="ECO:0000313" key="3">
    <source>
        <dbReference type="Proteomes" id="UP001456513"/>
    </source>
</evidence>